<accession>A0ACB0KA05</accession>
<dbReference type="Proteomes" id="UP001177021">
    <property type="component" value="Unassembled WGS sequence"/>
</dbReference>
<dbReference type="EMBL" id="CASHSV030000206">
    <property type="protein sequence ID" value="CAJ2652615.1"/>
    <property type="molecule type" value="Genomic_DNA"/>
</dbReference>
<name>A0ACB0KA05_TRIPR</name>
<sequence>MLPRKRASEGEVVVEEEINNNSSNNNTSNSACSAKKVRIGCIAACSGESTVNESDLSFSSGGNNNCNSNSSGNLIAASSMAFGNSNPQEIDEDLHSRQLAVYGRETMRRLFASSVLVSGMRGLGAEIAKNLILAGVKSVTLHDEGNVELWDLSSNFVFSENDIGKNRAAASVSKLQELNNAVLVLSLTTKLTKEQLSNFQAVVFTEISLEKAVEFNDYCHSHQPPIAFIKTEVRGLFGAVFCDFGPEFTVFDVDGEEPHTGIIASVSNDNPALVSCVDDERLEFQDGDLVVFSEVHGMKELNDGKPRKIKNARAYSFTLEEDTTNYGAYEKGGIVTQVKQPKVLNFKPLREALSDPGEFLLSDFSKFDRPPLLHLAFQALDKFISEIGRFPVAGSEDDAQKFISIANNINGNLGDGRLEDVNPKLLQQFAFGARAVLNPMAAMFGGIVGQEVVKACSGKFHPLFQISVFGQKLQKKFEDAQVFVVGSGALGCEFLKNLALMGVSCGGQGKLTVTDDDVIEKSNLSRQFLFRDWNIGQAKSTVAASAAASINPRLNIEALQNRVGAETENVFHDTFWENLSVVINALDNVNARLYVDQRCLYFQKPLLESGTLGAKCNTQMVIPHLTENYGASRDPPEKQAPMCTVHSFPHNIDHCLTWARSEFEGLLEKTPAEVNAYLSNPTEYTNGMRNAGDAQARDNLERVLECLDKEKCETLEDCITWARLKFEDYFANRVKQLAYTFPEDAATSTGAPFWSAPKRFPRPLQFSSSDPSHLQFLMAASILRAETFGIPTPDWVKNPNKLAEVVDRMIVPDFQPKKDAKIVTDEKATSLSTASMDDAVVIDDLIVKLERSRANLQPGFRMKPIQFEKDDDTNYHMDVIAGLANMRARNYSIPEVDKLKAKFIAGRIIPAIATSTAMATGLVCLELYKALDGGHKLEDYRNTFANLALPLFSIAEPVPAKVIKHQDLSWTVWDRWIIKDNPTLRELLDWLREKGLNAYSISCGSCLLYNSMFPRHKDRMDKKVVDLARDVAKMEIPSYRRHIDVVVACEDDDDNDIDIPQVSIYFR</sequence>
<evidence type="ECO:0000313" key="1">
    <source>
        <dbReference type="EMBL" id="CAJ2652615.1"/>
    </source>
</evidence>
<gene>
    <name evidence="1" type="ORF">MILVUS5_LOCUS20072</name>
</gene>
<keyword evidence="2" id="KW-1185">Reference proteome</keyword>
<reference evidence="1" key="1">
    <citation type="submission" date="2023-10" db="EMBL/GenBank/DDBJ databases">
        <authorList>
            <person name="Rodriguez Cubillos JULIANA M."/>
            <person name="De Vega J."/>
        </authorList>
    </citation>
    <scope>NUCLEOTIDE SEQUENCE</scope>
</reference>
<comment type="caution">
    <text evidence="1">The sequence shown here is derived from an EMBL/GenBank/DDBJ whole genome shotgun (WGS) entry which is preliminary data.</text>
</comment>
<evidence type="ECO:0000313" key="2">
    <source>
        <dbReference type="Proteomes" id="UP001177021"/>
    </source>
</evidence>
<organism evidence="1 2">
    <name type="scientific">Trifolium pratense</name>
    <name type="common">Red clover</name>
    <dbReference type="NCBI Taxonomy" id="57577"/>
    <lineage>
        <taxon>Eukaryota</taxon>
        <taxon>Viridiplantae</taxon>
        <taxon>Streptophyta</taxon>
        <taxon>Embryophyta</taxon>
        <taxon>Tracheophyta</taxon>
        <taxon>Spermatophyta</taxon>
        <taxon>Magnoliopsida</taxon>
        <taxon>eudicotyledons</taxon>
        <taxon>Gunneridae</taxon>
        <taxon>Pentapetalae</taxon>
        <taxon>rosids</taxon>
        <taxon>fabids</taxon>
        <taxon>Fabales</taxon>
        <taxon>Fabaceae</taxon>
        <taxon>Papilionoideae</taxon>
        <taxon>50 kb inversion clade</taxon>
        <taxon>NPAAA clade</taxon>
        <taxon>Hologalegina</taxon>
        <taxon>IRL clade</taxon>
        <taxon>Trifolieae</taxon>
        <taxon>Trifolium</taxon>
    </lineage>
</organism>
<protein>
    <submittedName>
        <fullName evidence="1">Uncharacterized protein</fullName>
    </submittedName>
</protein>
<proteinExistence type="predicted"/>